<dbReference type="Proteomes" id="UP000652219">
    <property type="component" value="Unassembled WGS sequence"/>
</dbReference>
<evidence type="ECO:0000313" key="3">
    <source>
        <dbReference type="Proteomes" id="UP000652219"/>
    </source>
</evidence>
<accession>A0A8H6J4P0</accession>
<feature type="region of interest" description="Disordered" evidence="1">
    <location>
        <begin position="1"/>
        <end position="141"/>
    </location>
</feature>
<protein>
    <submittedName>
        <fullName evidence="2">Uncharacterized protein</fullName>
    </submittedName>
</protein>
<evidence type="ECO:0000313" key="2">
    <source>
        <dbReference type="EMBL" id="KAF6806474.1"/>
    </source>
</evidence>
<gene>
    <name evidence="2" type="ORF">CSOJ01_08822</name>
</gene>
<organism evidence="2 3">
    <name type="scientific">Colletotrichum sojae</name>
    <dbReference type="NCBI Taxonomy" id="2175907"/>
    <lineage>
        <taxon>Eukaryota</taxon>
        <taxon>Fungi</taxon>
        <taxon>Dikarya</taxon>
        <taxon>Ascomycota</taxon>
        <taxon>Pezizomycotina</taxon>
        <taxon>Sordariomycetes</taxon>
        <taxon>Hypocreomycetidae</taxon>
        <taxon>Glomerellales</taxon>
        <taxon>Glomerellaceae</taxon>
        <taxon>Colletotrichum</taxon>
        <taxon>Colletotrichum orchidearum species complex</taxon>
    </lineage>
</organism>
<name>A0A8H6J4P0_9PEZI</name>
<reference evidence="2 3" key="1">
    <citation type="journal article" date="2020" name="Phytopathology">
        <title>Genome Sequence Resources of Colletotrichum truncatum, C. plurivorum, C. musicola, and C. sojae: Four Species Pathogenic to Soybean (Glycine max).</title>
        <authorList>
            <person name="Rogerio F."/>
            <person name="Boufleur T.R."/>
            <person name="Ciampi-Guillardi M."/>
            <person name="Sukno S.A."/>
            <person name="Thon M.R."/>
            <person name="Massola Junior N.S."/>
            <person name="Baroncelli R."/>
        </authorList>
    </citation>
    <scope>NUCLEOTIDE SEQUENCE [LARGE SCALE GENOMIC DNA]</scope>
    <source>
        <strain evidence="2 3">LFN0009</strain>
    </source>
</reference>
<feature type="compositionally biased region" description="Polar residues" evidence="1">
    <location>
        <begin position="39"/>
        <end position="53"/>
    </location>
</feature>
<comment type="caution">
    <text evidence="2">The sequence shown here is derived from an EMBL/GenBank/DDBJ whole genome shotgun (WGS) entry which is preliminary data.</text>
</comment>
<evidence type="ECO:0000256" key="1">
    <source>
        <dbReference type="SAM" id="MobiDB-lite"/>
    </source>
</evidence>
<proteinExistence type="predicted"/>
<dbReference type="AlphaFoldDB" id="A0A8H6J4P0"/>
<keyword evidence="3" id="KW-1185">Reference proteome</keyword>
<dbReference type="EMBL" id="WIGN01000158">
    <property type="protein sequence ID" value="KAF6806474.1"/>
    <property type="molecule type" value="Genomic_DNA"/>
</dbReference>
<sequence length="141" mass="15395">MSRGKAYDAQDQNNSTSSDEEQQQRGRPRLRSTEMFANLENQTGQPSNRSESFGLSDLPILSPDRSRPLSPAHTGRLAAPAAPANRFRSRTHTAATPMSIPGAAERLRGIPVRRRSGRGGNDSSDSPSPSPPRDPYFDRPP</sequence>